<name>A0A9D1HMT1_9FIRM</name>
<protein>
    <submittedName>
        <fullName evidence="1">Sporulation protein YunB</fullName>
    </submittedName>
</protein>
<dbReference type="EMBL" id="DVMJ01000043">
    <property type="protein sequence ID" value="HIU13425.1"/>
    <property type="molecule type" value="Genomic_DNA"/>
</dbReference>
<sequence length="227" mass="26120">MKKWKKGLLVLIIACLCVGMVALYTQMLPILDDYGRMQIEQFTSAVLVHYKREIFTSEALTDWIIVNRDEKGEILSIEYDMTSLNQLADQLVYDAESTIYQVQLGHYQAKDDSRYERVLEKISTEQGVVGRVPLETALSFPLLSWLGIQIPVRFKTMTNFSQEILTEVTDYGINDTMVKISVRVTMNQEMVLPFFHEIYPSEYTFPVALRLVKGRVPEVYLGGQTNE</sequence>
<reference evidence="1" key="2">
    <citation type="journal article" date="2021" name="PeerJ">
        <title>Extensive microbial diversity within the chicken gut microbiome revealed by metagenomics and culture.</title>
        <authorList>
            <person name="Gilroy R."/>
            <person name="Ravi A."/>
            <person name="Getino M."/>
            <person name="Pursley I."/>
            <person name="Horton D.L."/>
            <person name="Alikhan N.F."/>
            <person name="Baker D."/>
            <person name="Gharbi K."/>
            <person name="Hall N."/>
            <person name="Watson M."/>
            <person name="Adriaenssens E.M."/>
            <person name="Foster-Nyarko E."/>
            <person name="Jarju S."/>
            <person name="Secka A."/>
            <person name="Antonio M."/>
            <person name="Oren A."/>
            <person name="Chaudhuri R.R."/>
            <person name="La Ragione R."/>
            <person name="Hildebrand F."/>
            <person name="Pallen M.J."/>
        </authorList>
    </citation>
    <scope>NUCLEOTIDE SEQUENCE</scope>
    <source>
        <strain evidence="1">CHK195-11698</strain>
    </source>
</reference>
<evidence type="ECO:0000313" key="1">
    <source>
        <dbReference type="EMBL" id="HIU13425.1"/>
    </source>
</evidence>
<accession>A0A9D1HMT1</accession>
<dbReference type="Proteomes" id="UP000824175">
    <property type="component" value="Unassembled WGS sequence"/>
</dbReference>
<dbReference type="Pfam" id="PF09560">
    <property type="entry name" value="Spore_YunB"/>
    <property type="match status" value="1"/>
</dbReference>
<dbReference type="AlphaFoldDB" id="A0A9D1HMT1"/>
<proteinExistence type="predicted"/>
<gene>
    <name evidence="1" type="ORF">IAD15_05080</name>
</gene>
<evidence type="ECO:0000313" key="2">
    <source>
        <dbReference type="Proteomes" id="UP000824175"/>
    </source>
</evidence>
<reference evidence="1" key="1">
    <citation type="submission" date="2020-10" db="EMBL/GenBank/DDBJ databases">
        <authorList>
            <person name="Gilroy R."/>
        </authorList>
    </citation>
    <scope>NUCLEOTIDE SEQUENCE</scope>
    <source>
        <strain evidence="1">CHK195-11698</strain>
    </source>
</reference>
<organism evidence="1 2">
    <name type="scientific">Candidatus Fimiplasma intestinipullorum</name>
    <dbReference type="NCBI Taxonomy" id="2840825"/>
    <lineage>
        <taxon>Bacteria</taxon>
        <taxon>Bacillati</taxon>
        <taxon>Bacillota</taxon>
        <taxon>Clostridia</taxon>
        <taxon>Eubacteriales</taxon>
        <taxon>Candidatus Fimiplasma</taxon>
    </lineage>
</organism>
<dbReference type="InterPro" id="IPR014197">
    <property type="entry name" value="Sporulation_prot_YunB"/>
</dbReference>
<comment type="caution">
    <text evidence="1">The sequence shown here is derived from an EMBL/GenBank/DDBJ whole genome shotgun (WGS) entry which is preliminary data.</text>
</comment>